<dbReference type="InterPro" id="IPR029058">
    <property type="entry name" value="AB_hydrolase_fold"/>
</dbReference>
<dbReference type="PANTHER" id="PTHR43798">
    <property type="entry name" value="MONOACYLGLYCEROL LIPASE"/>
    <property type="match status" value="1"/>
</dbReference>
<sequence>MGKNVNNNDWQVKRVKVVQLESAEISYRIFGEAEVKVVIVPALGSCSAEWWHLAERFSKNKNYSVLVYDRAGYGMSSPSSIKRTPRHVAEELAQLLSKLNVTHKVVLVGHSQGGLYIQQFARAYPHLVKGLVLVDPLSANDNIFKIKLTEELYKKSGVNKLKALRIGYWLTSFKLGTFFVPVLKKAPPFYYYNHFSKEAETYILKAFTKPMQYKTAIEEYHFSHDEEEIAHLKEKGNFPDIALKLITHTPRKAMEEIIYYGGTTEEEAQLIDEISQKLMKEYLTFSSKSELILAKNSSHYIHLTEPELIKKAIEDII</sequence>
<dbReference type="OrthoDB" id="59888at2"/>
<reference evidence="2 3" key="1">
    <citation type="submission" date="2017-07" db="EMBL/GenBank/DDBJ databases">
        <title>Fictibacillus sp. nov. GDSW-R2A3 Genome sequencing and assembly.</title>
        <authorList>
            <person name="Mayilraj S."/>
        </authorList>
    </citation>
    <scope>NUCLEOTIDE SEQUENCE [LARGE SCALE GENOMIC DNA]</scope>
    <source>
        <strain evidence="2 3">GDSW-R2A3</strain>
    </source>
</reference>
<dbReference type="PRINTS" id="PR00111">
    <property type="entry name" value="ABHYDROLASE"/>
</dbReference>
<name>A0A235F7A4_9BACL</name>
<accession>A0A235F7A4</accession>
<dbReference type="GO" id="GO:0047372">
    <property type="term" value="F:monoacylglycerol lipase activity"/>
    <property type="evidence" value="ECO:0007669"/>
    <property type="project" value="TreeGrafter"/>
</dbReference>
<comment type="caution">
    <text evidence="2">The sequence shown here is derived from an EMBL/GenBank/DDBJ whole genome shotgun (WGS) entry which is preliminary data.</text>
</comment>
<dbReference type="InterPro" id="IPR000073">
    <property type="entry name" value="AB_hydrolase_1"/>
</dbReference>
<keyword evidence="3" id="KW-1185">Reference proteome</keyword>
<dbReference type="EMBL" id="NOII01000003">
    <property type="protein sequence ID" value="OYD57226.1"/>
    <property type="molecule type" value="Genomic_DNA"/>
</dbReference>
<organism evidence="2 3">
    <name type="scientific">Fictibacillus aquaticus</name>
    <dbReference type="NCBI Taxonomy" id="2021314"/>
    <lineage>
        <taxon>Bacteria</taxon>
        <taxon>Bacillati</taxon>
        <taxon>Bacillota</taxon>
        <taxon>Bacilli</taxon>
        <taxon>Bacillales</taxon>
        <taxon>Fictibacillaceae</taxon>
        <taxon>Fictibacillus</taxon>
    </lineage>
</organism>
<dbReference type="Proteomes" id="UP000215059">
    <property type="component" value="Unassembled WGS sequence"/>
</dbReference>
<evidence type="ECO:0000313" key="2">
    <source>
        <dbReference type="EMBL" id="OYD57226.1"/>
    </source>
</evidence>
<dbReference type="PANTHER" id="PTHR43798:SF33">
    <property type="entry name" value="HYDROLASE, PUTATIVE (AFU_ORTHOLOGUE AFUA_2G14860)-RELATED"/>
    <property type="match status" value="1"/>
</dbReference>
<feature type="domain" description="AB hydrolase-1" evidence="1">
    <location>
        <begin position="37"/>
        <end position="140"/>
    </location>
</feature>
<dbReference type="GO" id="GO:0046464">
    <property type="term" value="P:acylglycerol catabolic process"/>
    <property type="evidence" value="ECO:0007669"/>
    <property type="project" value="TreeGrafter"/>
</dbReference>
<dbReference type="AlphaFoldDB" id="A0A235F7A4"/>
<protein>
    <recommendedName>
        <fullName evidence="1">AB hydrolase-1 domain-containing protein</fullName>
    </recommendedName>
</protein>
<evidence type="ECO:0000259" key="1">
    <source>
        <dbReference type="Pfam" id="PF00561"/>
    </source>
</evidence>
<dbReference type="GO" id="GO:0016020">
    <property type="term" value="C:membrane"/>
    <property type="evidence" value="ECO:0007669"/>
    <property type="project" value="TreeGrafter"/>
</dbReference>
<gene>
    <name evidence="2" type="ORF">CGZ90_11085</name>
</gene>
<proteinExistence type="predicted"/>
<dbReference type="SUPFAM" id="SSF53474">
    <property type="entry name" value="alpha/beta-Hydrolases"/>
    <property type="match status" value="1"/>
</dbReference>
<dbReference type="Pfam" id="PF00561">
    <property type="entry name" value="Abhydrolase_1"/>
    <property type="match status" value="1"/>
</dbReference>
<dbReference type="InterPro" id="IPR050266">
    <property type="entry name" value="AB_hydrolase_sf"/>
</dbReference>
<evidence type="ECO:0000313" key="3">
    <source>
        <dbReference type="Proteomes" id="UP000215059"/>
    </source>
</evidence>
<dbReference type="Gene3D" id="3.40.50.1820">
    <property type="entry name" value="alpha/beta hydrolase"/>
    <property type="match status" value="1"/>
</dbReference>